<feature type="binding site" evidence="5">
    <location>
        <position position="304"/>
    </location>
    <ligand>
        <name>S-adenosyl-L-methionine</name>
        <dbReference type="ChEBI" id="CHEBI:59789"/>
    </ligand>
</feature>
<dbReference type="Gene3D" id="3.40.50.150">
    <property type="entry name" value="Vaccinia Virus protein VP39"/>
    <property type="match status" value="1"/>
</dbReference>
<dbReference type="CDD" id="cd02440">
    <property type="entry name" value="AdoMet_MTases"/>
    <property type="match status" value="1"/>
</dbReference>
<dbReference type="PROSITE" id="PS51686">
    <property type="entry name" value="SAM_MT_RSMB_NOP"/>
    <property type="match status" value="1"/>
</dbReference>
<name>A0A921TDA3_9RHOB</name>
<dbReference type="GO" id="GO:0001510">
    <property type="term" value="P:RNA methylation"/>
    <property type="evidence" value="ECO:0007669"/>
    <property type="project" value="InterPro"/>
</dbReference>
<protein>
    <submittedName>
        <fullName evidence="7">Sun protein</fullName>
        <ecNumber evidence="7">2.1.1.144</ecNumber>
    </submittedName>
</protein>
<dbReference type="EMBL" id="APKE01000014">
    <property type="protein sequence ID" value="KAF0676573.1"/>
    <property type="molecule type" value="Genomic_DNA"/>
</dbReference>
<evidence type="ECO:0000256" key="1">
    <source>
        <dbReference type="ARBA" id="ARBA00022603"/>
    </source>
</evidence>
<dbReference type="Gene3D" id="1.10.940.10">
    <property type="entry name" value="NusB-like"/>
    <property type="match status" value="1"/>
</dbReference>
<dbReference type="RefSeq" id="WP_159964696.1">
    <property type="nucleotide sequence ID" value="NZ_APKE01000014.1"/>
</dbReference>
<dbReference type="InterPro" id="IPR049560">
    <property type="entry name" value="MeTrfase_RsmB-F_NOP2_cat"/>
</dbReference>
<keyword evidence="3 5" id="KW-0949">S-adenosyl-L-methionine</keyword>
<keyword evidence="2 5" id="KW-0808">Transferase</keyword>
<dbReference type="PRINTS" id="PR02008">
    <property type="entry name" value="RCMTFAMILY"/>
</dbReference>
<dbReference type="GO" id="GO:0006355">
    <property type="term" value="P:regulation of DNA-templated transcription"/>
    <property type="evidence" value="ECO:0007669"/>
    <property type="project" value="InterPro"/>
</dbReference>
<dbReference type="PANTHER" id="PTHR22807">
    <property type="entry name" value="NOP2 YEAST -RELATED NOL1/NOP2/FMU SUN DOMAIN-CONTAINING"/>
    <property type="match status" value="1"/>
</dbReference>
<dbReference type="GO" id="GO:0030798">
    <property type="term" value="F:trans-aconitate 2-methyltransferase activity"/>
    <property type="evidence" value="ECO:0007669"/>
    <property type="project" value="UniProtKB-EC"/>
</dbReference>
<feature type="active site" description="Nucleophile" evidence="5">
    <location>
        <position position="357"/>
    </location>
</feature>
<feature type="domain" description="SAM-dependent MTase RsmB/NOP-type" evidence="6">
    <location>
        <begin position="133"/>
        <end position="425"/>
    </location>
</feature>
<dbReference type="Pfam" id="PF01029">
    <property type="entry name" value="NusB"/>
    <property type="match status" value="1"/>
</dbReference>
<dbReference type="InterPro" id="IPR035926">
    <property type="entry name" value="NusB-like_sf"/>
</dbReference>
<keyword evidence="4 5" id="KW-0694">RNA-binding</keyword>
<dbReference type="AlphaFoldDB" id="A0A921TDA3"/>
<evidence type="ECO:0000256" key="2">
    <source>
        <dbReference type="ARBA" id="ARBA00022679"/>
    </source>
</evidence>
<dbReference type="OrthoDB" id="9810297at2"/>
<evidence type="ECO:0000256" key="3">
    <source>
        <dbReference type="ARBA" id="ARBA00022691"/>
    </source>
</evidence>
<dbReference type="GO" id="GO:0008173">
    <property type="term" value="F:RNA methyltransferase activity"/>
    <property type="evidence" value="ECO:0007669"/>
    <property type="project" value="InterPro"/>
</dbReference>
<comment type="caution">
    <text evidence="5">Lacks conserved residue(s) required for the propagation of feature annotation.</text>
</comment>
<proteinExistence type="inferred from homology"/>
<dbReference type="InterPro" id="IPR001678">
    <property type="entry name" value="MeTrfase_RsmB-F_NOP2_dom"/>
</dbReference>
<dbReference type="InterPro" id="IPR023267">
    <property type="entry name" value="RCMT"/>
</dbReference>
<reference evidence="7" key="1">
    <citation type="submission" date="2013-03" db="EMBL/GenBank/DDBJ databases">
        <title>Genome Sequence of the Profundibacterium mesophilum strain KAUST100406-0324T from Red Sea, a novel genus in the family Rhodobacteraceae.</title>
        <authorList>
            <person name="Essack M."/>
            <person name="Alam I."/>
            <person name="Lafi F."/>
            <person name="Alawi W."/>
            <person name="Kamanu F."/>
            <person name="Al-Suwailem A."/>
            <person name="Lee O.O."/>
            <person name="Xu Y."/>
            <person name="Bajic V."/>
            <person name="Qian P.-Y."/>
            <person name="Archer J."/>
        </authorList>
    </citation>
    <scope>NUCLEOTIDE SEQUENCE</scope>
    <source>
        <strain evidence="7">KAUST100406-0324</strain>
    </source>
</reference>
<accession>A0A921TDA3</accession>
<evidence type="ECO:0000313" key="7">
    <source>
        <dbReference type="EMBL" id="KAF0676573.1"/>
    </source>
</evidence>
<feature type="binding site" evidence="5">
    <location>
        <begin position="242"/>
        <end position="248"/>
    </location>
    <ligand>
        <name>S-adenosyl-L-methionine</name>
        <dbReference type="ChEBI" id="CHEBI:59789"/>
    </ligand>
</feature>
<organism evidence="7 8">
    <name type="scientific">Profundibacterium mesophilum KAUST100406-0324</name>
    <dbReference type="NCBI Taxonomy" id="1037889"/>
    <lineage>
        <taxon>Bacteria</taxon>
        <taxon>Pseudomonadati</taxon>
        <taxon>Pseudomonadota</taxon>
        <taxon>Alphaproteobacteria</taxon>
        <taxon>Rhodobacterales</taxon>
        <taxon>Roseobacteraceae</taxon>
        <taxon>Profundibacterium</taxon>
    </lineage>
</organism>
<keyword evidence="1 5" id="KW-0489">Methyltransferase</keyword>
<evidence type="ECO:0000256" key="4">
    <source>
        <dbReference type="ARBA" id="ARBA00022884"/>
    </source>
</evidence>
<sequence length="425" mass="45601">MPAPTIDPARAAAHALLWQVHSEQRLLLDVMPKVLGPLDPPVRARAQRLALGSLRWADRSDRALGPFLRIKPWPGVHHAMHLALYEVFVEGAAAHGAVNAAVDLARLSERGRGQAGLVNGVLRNVLRQGPEAWEKLPIPRLPKWLRKPLIADFGKPAVAAMEEVFAAAPPLDLTPGDGDGAGWAERLGGRLMPGGSVRIDQPRQVSAMEGFAEGRWWVQDMAAAFPARALGAAPGMRVLDMCAAPGGKTMQLAAAGAQVTALDISERRMQRVAQNLDRCGLSAELVIGDALEHDAEPYDAVLLDAPCTATGTIRRHPDLPHAKTGEDFPDLFALQARMIDKALSLVKPGGRVVFCTCSLLIDEGEEQVRDAMDRHPGLRACPEALDLPGLDPSWIGPEGGARLRPDFAAGIGGMDGFYIVVLQRP</sequence>
<comment type="caution">
    <text evidence="7">The sequence shown here is derived from an EMBL/GenBank/DDBJ whole genome shotgun (WGS) entry which is preliminary data.</text>
</comment>
<dbReference type="Proteomes" id="UP000698242">
    <property type="component" value="Unassembled WGS sequence"/>
</dbReference>
<dbReference type="GO" id="GO:0003723">
    <property type="term" value="F:RNA binding"/>
    <property type="evidence" value="ECO:0007669"/>
    <property type="project" value="UniProtKB-UniRule"/>
</dbReference>
<dbReference type="InterPro" id="IPR006027">
    <property type="entry name" value="NusB_RsmB_TIM44"/>
</dbReference>
<comment type="similarity">
    <text evidence="5">Belongs to the class I-like SAM-binding methyltransferase superfamily. RsmB/NOP family.</text>
</comment>
<dbReference type="PANTHER" id="PTHR22807:SF61">
    <property type="entry name" value="NOL1_NOP2_SUN FAMILY PROTEIN _ ANTITERMINATION NUSB DOMAIN-CONTAINING PROTEIN"/>
    <property type="match status" value="1"/>
</dbReference>
<evidence type="ECO:0000313" key="8">
    <source>
        <dbReference type="Proteomes" id="UP000698242"/>
    </source>
</evidence>
<dbReference type="EC" id="2.1.1.144" evidence="7"/>
<dbReference type="Pfam" id="PF01189">
    <property type="entry name" value="Methyltr_RsmB-F"/>
    <property type="match status" value="1"/>
</dbReference>
<dbReference type="SUPFAM" id="SSF48013">
    <property type="entry name" value="NusB-like"/>
    <property type="match status" value="1"/>
</dbReference>
<evidence type="ECO:0000256" key="5">
    <source>
        <dbReference type="PROSITE-ProRule" id="PRU01023"/>
    </source>
</evidence>
<evidence type="ECO:0000259" key="6">
    <source>
        <dbReference type="PROSITE" id="PS51686"/>
    </source>
</evidence>
<gene>
    <name evidence="7" type="primary">sun</name>
    <name evidence="7" type="ORF">PMES_01305</name>
</gene>
<keyword evidence="8" id="KW-1185">Reference proteome</keyword>
<dbReference type="SUPFAM" id="SSF53335">
    <property type="entry name" value="S-adenosyl-L-methionine-dependent methyltransferases"/>
    <property type="match status" value="1"/>
</dbReference>
<dbReference type="InterPro" id="IPR029063">
    <property type="entry name" value="SAM-dependent_MTases_sf"/>
</dbReference>
<feature type="binding site" evidence="5">
    <location>
        <position position="263"/>
    </location>
    <ligand>
        <name>S-adenosyl-L-methionine</name>
        <dbReference type="ChEBI" id="CHEBI:59789"/>
    </ligand>
</feature>